<reference evidence="2" key="1">
    <citation type="submission" date="2022-03" db="EMBL/GenBank/DDBJ databases">
        <authorList>
            <person name="Martin H S."/>
        </authorList>
    </citation>
    <scope>NUCLEOTIDE SEQUENCE</scope>
</reference>
<dbReference type="InterPro" id="IPR029030">
    <property type="entry name" value="Caspase-like_dom_sf"/>
</dbReference>
<dbReference type="InterPro" id="IPR052039">
    <property type="entry name" value="Caspase-related_regulators"/>
</dbReference>
<dbReference type="Gene3D" id="3.40.50.1460">
    <property type="match status" value="1"/>
</dbReference>
<organism evidence="2 3">
    <name type="scientific">Iphiclides podalirius</name>
    <name type="common">scarce swallowtail</name>
    <dbReference type="NCBI Taxonomy" id="110791"/>
    <lineage>
        <taxon>Eukaryota</taxon>
        <taxon>Metazoa</taxon>
        <taxon>Ecdysozoa</taxon>
        <taxon>Arthropoda</taxon>
        <taxon>Hexapoda</taxon>
        <taxon>Insecta</taxon>
        <taxon>Pterygota</taxon>
        <taxon>Neoptera</taxon>
        <taxon>Endopterygota</taxon>
        <taxon>Lepidoptera</taxon>
        <taxon>Glossata</taxon>
        <taxon>Ditrysia</taxon>
        <taxon>Papilionoidea</taxon>
        <taxon>Papilionidae</taxon>
        <taxon>Papilioninae</taxon>
        <taxon>Iphiclides</taxon>
    </lineage>
</organism>
<accession>A0ABN8ILN9</accession>
<dbReference type="EMBL" id="OW152837">
    <property type="protein sequence ID" value="CAH2058130.1"/>
    <property type="molecule type" value="Genomic_DNA"/>
</dbReference>
<dbReference type="InterPro" id="IPR001309">
    <property type="entry name" value="Pept_C14_p20"/>
</dbReference>
<keyword evidence="3" id="KW-1185">Reference proteome</keyword>
<dbReference type="Proteomes" id="UP000837857">
    <property type="component" value="Chromosome 25"/>
</dbReference>
<name>A0ABN8ILN9_9NEOP</name>
<dbReference type="PANTHER" id="PTHR22576">
    <property type="entry name" value="MUCOSA ASSOCIATED LYMPHOID TISSUE LYMPHOMA TRANSLOCATION PROTEIN 1/PARACASPASE"/>
    <property type="match status" value="1"/>
</dbReference>
<protein>
    <recommendedName>
        <fullName evidence="1">Caspase family p20 domain-containing protein</fullName>
    </recommendedName>
</protein>
<sequence length="331" mass="37370">MCEVISTLADFKLKLNDNEKPGEILMKTLDRRGFTAQQFRQFLKIALNTKPILTYYKPQSKVAILIGNDKYKHLSKLITPSMDCDSLASNLKVLGFLIVTLKNLCITDLKRNLSRIFDLIPEDSYCFIFYAGHGCELCNTRCILSIDCPVEDITIDDCITENWLLKEVALCKPDLCILILDMCGNYLDRNINPQIYAALPTIEEYNIHRNLLVSYSTQSSAAAYELLQIECSTTIDGTYEVRTGDTERIVPGSSLYVNALCTRLVENLDVSSLLDKVHADVECCIKRQRPIKMQCGVSKRSLYDPVKGDVDAILNNLKVALEEHKDNCAVF</sequence>
<dbReference type="Pfam" id="PF00656">
    <property type="entry name" value="Peptidase_C14"/>
    <property type="match status" value="1"/>
</dbReference>
<evidence type="ECO:0000313" key="2">
    <source>
        <dbReference type="EMBL" id="CAH2058130.1"/>
    </source>
</evidence>
<evidence type="ECO:0000259" key="1">
    <source>
        <dbReference type="PROSITE" id="PS50208"/>
    </source>
</evidence>
<dbReference type="SUPFAM" id="SSF52129">
    <property type="entry name" value="Caspase-like"/>
    <property type="match status" value="1"/>
</dbReference>
<dbReference type="InterPro" id="IPR011600">
    <property type="entry name" value="Pept_C14_caspase"/>
</dbReference>
<evidence type="ECO:0000313" key="3">
    <source>
        <dbReference type="Proteomes" id="UP000837857"/>
    </source>
</evidence>
<feature type="non-terminal residue" evidence="2">
    <location>
        <position position="1"/>
    </location>
</feature>
<proteinExistence type="predicted"/>
<dbReference type="PANTHER" id="PTHR22576:SF37">
    <property type="entry name" value="MUCOSA-ASSOCIATED LYMPHOID TISSUE LYMPHOMA TRANSLOCATION PROTEIN 1"/>
    <property type="match status" value="1"/>
</dbReference>
<feature type="domain" description="Caspase family p20" evidence="1">
    <location>
        <begin position="59"/>
        <end position="136"/>
    </location>
</feature>
<gene>
    <name evidence="2" type="ORF">IPOD504_LOCUS10454</name>
</gene>
<dbReference type="PROSITE" id="PS50208">
    <property type="entry name" value="CASPASE_P20"/>
    <property type="match status" value="1"/>
</dbReference>